<feature type="compositionally biased region" description="Low complexity" evidence="1">
    <location>
        <begin position="63"/>
        <end position="81"/>
    </location>
</feature>
<protein>
    <submittedName>
        <fullName evidence="3">Uncharacterized protein</fullName>
    </submittedName>
</protein>
<sequence length="326" mass="34957">MAAAAAASGVAVLATVVCCDHNKHRPTTSPTPSLRLSDYSKPFHKSRNYYYCYNPNIQFPTTTSNSTTTSSSRSGSYSSTRSRSRSRSKFKCKAVGDSSVYQGMYGPWTVDPSDVILYRSGLVTAAASFVAAASAAFLPDNLRGLIEQNLDLLYVIGGGGLGLSLVLIHIYVTEIKRTLQALWALGVVGSAVTYTSLAAPSGQGLVQYVVDNPTAIWFVGPLFAALTGLVFKEGLCYGKLEAGILTFIIPAVLLGHLSGLMDDGVKLALLGSWMALFVIFAGRKFSQPIKDDIGDKSVFMFNSLPEDEKKALIGKLEQQKLGQNLD</sequence>
<keyword evidence="2" id="KW-0472">Membrane</keyword>
<dbReference type="STRING" id="981085.W9RBU6"/>
<dbReference type="eggNOG" id="ENOG502QUPE">
    <property type="taxonomic scope" value="Eukaryota"/>
</dbReference>
<feature type="transmembrane region" description="Helical" evidence="2">
    <location>
        <begin position="214"/>
        <end position="231"/>
    </location>
</feature>
<evidence type="ECO:0000313" key="4">
    <source>
        <dbReference type="Proteomes" id="UP000030645"/>
    </source>
</evidence>
<dbReference type="AlphaFoldDB" id="W9RBU6"/>
<dbReference type="InterPro" id="IPR019275">
    <property type="entry name" value="DUF2301"/>
</dbReference>
<feature type="transmembrane region" description="Helical" evidence="2">
    <location>
        <begin position="116"/>
        <end position="138"/>
    </location>
</feature>
<gene>
    <name evidence="3" type="ORF">L484_013139</name>
</gene>
<name>W9RBU6_9ROSA</name>
<proteinExistence type="predicted"/>
<feature type="transmembrane region" description="Helical" evidence="2">
    <location>
        <begin position="243"/>
        <end position="261"/>
    </location>
</feature>
<evidence type="ECO:0000256" key="2">
    <source>
        <dbReference type="SAM" id="Phobius"/>
    </source>
</evidence>
<dbReference type="GO" id="GO:0009507">
    <property type="term" value="C:chloroplast"/>
    <property type="evidence" value="ECO:0007669"/>
    <property type="project" value="TreeGrafter"/>
</dbReference>
<evidence type="ECO:0000313" key="3">
    <source>
        <dbReference type="EMBL" id="EXB81199.1"/>
    </source>
</evidence>
<keyword evidence="4" id="KW-1185">Reference proteome</keyword>
<organism evidence="3 4">
    <name type="scientific">Morus notabilis</name>
    <dbReference type="NCBI Taxonomy" id="981085"/>
    <lineage>
        <taxon>Eukaryota</taxon>
        <taxon>Viridiplantae</taxon>
        <taxon>Streptophyta</taxon>
        <taxon>Embryophyta</taxon>
        <taxon>Tracheophyta</taxon>
        <taxon>Spermatophyta</taxon>
        <taxon>Magnoliopsida</taxon>
        <taxon>eudicotyledons</taxon>
        <taxon>Gunneridae</taxon>
        <taxon>Pentapetalae</taxon>
        <taxon>rosids</taxon>
        <taxon>fabids</taxon>
        <taxon>Rosales</taxon>
        <taxon>Moraceae</taxon>
        <taxon>Moreae</taxon>
        <taxon>Morus</taxon>
    </lineage>
</organism>
<dbReference type="EMBL" id="KE344834">
    <property type="protein sequence ID" value="EXB81199.1"/>
    <property type="molecule type" value="Genomic_DNA"/>
</dbReference>
<dbReference type="Proteomes" id="UP000030645">
    <property type="component" value="Unassembled WGS sequence"/>
</dbReference>
<feature type="region of interest" description="Disordered" evidence="1">
    <location>
        <begin position="63"/>
        <end position="85"/>
    </location>
</feature>
<feature type="transmembrane region" description="Helical" evidence="2">
    <location>
        <begin position="150"/>
        <end position="172"/>
    </location>
</feature>
<evidence type="ECO:0000256" key="1">
    <source>
        <dbReference type="SAM" id="MobiDB-lite"/>
    </source>
</evidence>
<keyword evidence="2" id="KW-1133">Transmembrane helix</keyword>
<accession>W9RBU6</accession>
<dbReference type="PANTHER" id="PTHR36716:SF2">
    <property type="entry name" value="F3H9.20 PROTEIN"/>
    <property type="match status" value="1"/>
</dbReference>
<dbReference type="PANTHER" id="PTHR36716">
    <property type="entry name" value="F3H9.20 PROTEIN"/>
    <property type="match status" value="1"/>
</dbReference>
<feature type="transmembrane region" description="Helical" evidence="2">
    <location>
        <begin position="267"/>
        <end position="286"/>
    </location>
</feature>
<dbReference type="Pfam" id="PF10063">
    <property type="entry name" value="DUF2301"/>
    <property type="match status" value="1"/>
</dbReference>
<keyword evidence="2" id="KW-0812">Transmembrane</keyword>
<reference evidence="4" key="1">
    <citation type="submission" date="2013-01" db="EMBL/GenBank/DDBJ databases">
        <title>Draft Genome Sequence of a Mulberry Tree, Morus notabilis C.K. Schneid.</title>
        <authorList>
            <person name="He N."/>
            <person name="Zhao S."/>
        </authorList>
    </citation>
    <scope>NUCLEOTIDE SEQUENCE</scope>
</reference>